<gene>
    <name evidence="1" type="ORF">K488DRAFT_64934</name>
</gene>
<evidence type="ECO:0000313" key="1">
    <source>
        <dbReference type="EMBL" id="KAI0026721.1"/>
    </source>
</evidence>
<comment type="caution">
    <text evidence="1">The sequence shown here is derived from an EMBL/GenBank/DDBJ whole genome shotgun (WGS) entry which is preliminary data.</text>
</comment>
<name>A0ACB8Q540_9AGAM</name>
<reference evidence="1" key="1">
    <citation type="submission" date="2021-02" db="EMBL/GenBank/DDBJ databases">
        <authorList>
            <consortium name="DOE Joint Genome Institute"/>
            <person name="Ahrendt S."/>
            <person name="Looney B.P."/>
            <person name="Miyauchi S."/>
            <person name="Morin E."/>
            <person name="Drula E."/>
            <person name="Courty P.E."/>
            <person name="Chicoki N."/>
            <person name="Fauchery L."/>
            <person name="Kohler A."/>
            <person name="Kuo A."/>
            <person name="Labutti K."/>
            <person name="Pangilinan J."/>
            <person name="Lipzen A."/>
            <person name="Riley R."/>
            <person name="Andreopoulos W."/>
            <person name="He G."/>
            <person name="Johnson J."/>
            <person name="Barry K.W."/>
            <person name="Grigoriev I.V."/>
            <person name="Nagy L."/>
            <person name="Hibbett D."/>
            <person name="Henrissat B."/>
            <person name="Matheny P.B."/>
            <person name="Labbe J."/>
            <person name="Martin F."/>
        </authorList>
    </citation>
    <scope>NUCLEOTIDE SEQUENCE</scope>
    <source>
        <strain evidence="1">EC-137</strain>
    </source>
</reference>
<evidence type="ECO:0000313" key="2">
    <source>
        <dbReference type="Proteomes" id="UP000814128"/>
    </source>
</evidence>
<organism evidence="1 2">
    <name type="scientific">Vararia minispora EC-137</name>
    <dbReference type="NCBI Taxonomy" id="1314806"/>
    <lineage>
        <taxon>Eukaryota</taxon>
        <taxon>Fungi</taxon>
        <taxon>Dikarya</taxon>
        <taxon>Basidiomycota</taxon>
        <taxon>Agaricomycotina</taxon>
        <taxon>Agaricomycetes</taxon>
        <taxon>Russulales</taxon>
        <taxon>Lachnocladiaceae</taxon>
        <taxon>Vararia</taxon>
    </lineage>
</organism>
<dbReference type="Proteomes" id="UP000814128">
    <property type="component" value="Unassembled WGS sequence"/>
</dbReference>
<keyword evidence="2" id="KW-1185">Reference proteome</keyword>
<accession>A0ACB8Q540</accession>
<sequence>MSDYVSFQAAFKGDIVTPEHPDYEQALTRWAANARRRAAIVAFVRDAEDVASALKYARGVGIGIAIRGGGHNPAGASSIEDGLVIDLSRHLAETRIDTAKRLAYVGGGAVWSGVNTEAAKYGLATTGGTVGHHSLTLGGGFGYLAGSHGLVIDNLVQATIVLADGTVLTASETKNADLFWGIRGGGSNFGVVTEFVLRLHLQRKTIYGGTLIWPANKLEDIAKAVIERNDKGLVERETFIWAVMSKGFREPAVMMVVFWNGSEEEGRAHYKPFLDIGMQPKIADQTHEMPYPEINTLMARASAIGNNYYMKSVDQLRPDLGVTKRVAEATYELSKKHGVEIMYMFEFWSLDKINSVPNDATAFQRTTRRSTLVWIKYPHDTPEQLATVREVADILTKLVTEGEGNTNINNGYANYSTDAPAIIDPNVDGPIAAAKAQALFGPHMTRLAELKRKYDPDLVFNKWYAIKPTES</sequence>
<proteinExistence type="predicted"/>
<reference evidence="1" key="2">
    <citation type="journal article" date="2022" name="New Phytol.">
        <title>Evolutionary transition to the ectomycorrhizal habit in the genomes of a hyperdiverse lineage of mushroom-forming fungi.</title>
        <authorList>
            <person name="Looney B."/>
            <person name="Miyauchi S."/>
            <person name="Morin E."/>
            <person name="Drula E."/>
            <person name="Courty P.E."/>
            <person name="Kohler A."/>
            <person name="Kuo A."/>
            <person name="LaButti K."/>
            <person name="Pangilinan J."/>
            <person name="Lipzen A."/>
            <person name="Riley R."/>
            <person name="Andreopoulos W."/>
            <person name="He G."/>
            <person name="Johnson J."/>
            <person name="Nolan M."/>
            <person name="Tritt A."/>
            <person name="Barry K.W."/>
            <person name="Grigoriev I.V."/>
            <person name="Nagy L.G."/>
            <person name="Hibbett D."/>
            <person name="Henrissat B."/>
            <person name="Matheny P.B."/>
            <person name="Labbe J."/>
            <person name="Martin F.M."/>
        </authorList>
    </citation>
    <scope>NUCLEOTIDE SEQUENCE</scope>
    <source>
        <strain evidence="1">EC-137</strain>
    </source>
</reference>
<protein>
    <submittedName>
        <fullName evidence="1">FAD-binding domain-containing protein</fullName>
    </submittedName>
</protein>
<dbReference type="EMBL" id="MU274246">
    <property type="protein sequence ID" value="KAI0026721.1"/>
    <property type="molecule type" value="Genomic_DNA"/>
</dbReference>